<evidence type="ECO:0000256" key="3">
    <source>
        <dbReference type="ARBA" id="ARBA00022723"/>
    </source>
</evidence>
<evidence type="ECO:0000256" key="2">
    <source>
        <dbReference type="ARBA" id="ARBA00022691"/>
    </source>
</evidence>
<dbReference type="PANTHER" id="PTHR43409:SF4">
    <property type="entry name" value="RADICAL SAM SUPERFAMILY PROTEIN"/>
    <property type="match status" value="1"/>
</dbReference>
<evidence type="ECO:0000259" key="6">
    <source>
        <dbReference type="PROSITE" id="PS51918"/>
    </source>
</evidence>
<keyword evidence="3" id="KW-0479">Metal-binding</keyword>
<evidence type="ECO:0000256" key="5">
    <source>
        <dbReference type="ARBA" id="ARBA00023014"/>
    </source>
</evidence>
<dbReference type="SFLD" id="SFLDS00029">
    <property type="entry name" value="Radical_SAM"/>
    <property type="match status" value="1"/>
</dbReference>
<dbReference type="RefSeq" id="WP_201427259.1">
    <property type="nucleotide sequence ID" value="NZ_JAEQMG010000051.1"/>
</dbReference>
<dbReference type="CDD" id="cd01335">
    <property type="entry name" value="Radical_SAM"/>
    <property type="match status" value="1"/>
</dbReference>
<dbReference type="Proteomes" id="UP000633365">
    <property type="component" value="Unassembled WGS sequence"/>
</dbReference>
<organism evidence="7 8">
    <name type="scientific">Ruminococcus difficilis</name>
    <dbReference type="NCBI Taxonomy" id="2763069"/>
    <lineage>
        <taxon>Bacteria</taxon>
        <taxon>Bacillati</taxon>
        <taxon>Bacillota</taxon>
        <taxon>Clostridia</taxon>
        <taxon>Eubacteriales</taxon>
        <taxon>Oscillospiraceae</taxon>
        <taxon>Ruminococcus</taxon>
    </lineage>
</organism>
<accession>A0A934WRD7</accession>
<evidence type="ECO:0000256" key="1">
    <source>
        <dbReference type="ARBA" id="ARBA00001966"/>
    </source>
</evidence>
<sequence length="293" mass="33431">MHFTGTVYRNPYWPTFPLLEITQGCTHNKCKFCTMYRDVPFRMSPIEHIEEDLQEIAAIKPDATTIQLLSANPLALSFDKLEPILVMINRYLPQMEYIYAATRVTDIRNKTVEELKKMRELGVKEISLGVESGDDWTLDRINKGYHASDIIEQCNKLHEAGIDFWMSFLNGVGGKEYSRDHAINSARIFSQCKPMLVGTGGLVLFPGTPLLEEAQRGEFTPLSEKEMLEELLLFVENLTCDCTFITHHTVSGKNLTGPDFLQRKDKIVTALKNEIEHGDMDMLAAIRRNKRTL</sequence>
<keyword evidence="4" id="KW-0408">Iron</keyword>
<dbReference type="GO" id="GO:0046872">
    <property type="term" value="F:metal ion binding"/>
    <property type="evidence" value="ECO:0007669"/>
    <property type="project" value="UniProtKB-KW"/>
</dbReference>
<dbReference type="InterPro" id="IPR007197">
    <property type="entry name" value="rSAM"/>
</dbReference>
<dbReference type="SFLD" id="SFLDG01095">
    <property type="entry name" value="Uncharacterised_Radical_SAM_Su"/>
    <property type="match status" value="1"/>
</dbReference>
<gene>
    <name evidence="7" type="ORF">JKK62_06730</name>
</gene>
<dbReference type="EMBL" id="JAEQMG010000051">
    <property type="protein sequence ID" value="MBK6088354.1"/>
    <property type="molecule type" value="Genomic_DNA"/>
</dbReference>
<dbReference type="Pfam" id="PF04055">
    <property type="entry name" value="Radical_SAM"/>
    <property type="match status" value="1"/>
</dbReference>
<comment type="caution">
    <text evidence="7">The sequence shown here is derived from an EMBL/GenBank/DDBJ whole genome shotgun (WGS) entry which is preliminary data.</text>
</comment>
<evidence type="ECO:0000313" key="7">
    <source>
        <dbReference type="EMBL" id="MBK6088354.1"/>
    </source>
</evidence>
<dbReference type="InterPro" id="IPR006638">
    <property type="entry name" value="Elp3/MiaA/NifB-like_rSAM"/>
</dbReference>
<dbReference type="InterPro" id="IPR051198">
    <property type="entry name" value="BchE-like"/>
</dbReference>
<keyword evidence="8" id="KW-1185">Reference proteome</keyword>
<dbReference type="GO" id="GO:0003824">
    <property type="term" value="F:catalytic activity"/>
    <property type="evidence" value="ECO:0007669"/>
    <property type="project" value="InterPro"/>
</dbReference>
<dbReference type="PANTHER" id="PTHR43409">
    <property type="entry name" value="ANAEROBIC MAGNESIUM-PROTOPORPHYRIN IX MONOMETHYL ESTER CYCLASE-RELATED"/>
    <property type="match status" value="1"/>
</dbReference>
<keyword evidence="2" id="KW-0949">S-adenosyl-L-methionine</keyword>
<proteinExistence type="predicted"/>
<dbReference type="SFLD" id="SFLDG01082">
    <property type="entry name" value="B12-binding_domain_containing"/>
    <property type="match status" value="1"/>
</dbReference>
<name>A0A934WRD7_9FIRM</name>
<evidence type="ECO:0000256" key="4">
    <source>
        <dbReference type="ARBA" id="ARBA00023004"/>
    </source>
</evidence>
<keyword evidence="5" id="KW-0411">Iron-sulfur</keyword>
<dbReference type="InterPro" id="IPR058240">
    <property type="entry name" value="rSAM_sf"/>
</dbReference>
<protein>
    <submittedName>
        <fullName evidence="7">Radical SAM protein</fullName>
    </submittedName>
</protein>
<dbReference type="Gene3D" id="3.20.20.70">
    <property type="entry name" value="Aldolase class I"/>
    <property type="match status" value="1"/>
</dbReference>
<dbReference type="PROSITE" id="PS51918">
    <property type="entry name" value="RADICAL_SAM"/>
    <property type="match status" value="1"/>
</dbReference>
<dbReference type="InterPro" id="IPR013785">
    <property type="entry name" value="Aldolase_TIM"/>
</dbReference>
<feature type="domain" description="Radical SAM core" evidence="6">
    <location>
        <begin position="11"/>
        <end position="241"/>
    </location>
</feature>
<comment type="cofactor">
    <cofactor evidence="1">
        <name>[4Fe-4S] cluster</name>
        <dbReference type="ChEBI" id="CHEBI:49883"/>
    </cofactor>
</comment>
<dbReference type="SMART" id="SM00729">
    <property type="entry name" value="Elp3"/>
    <property type="match status" value="1"/>
</dbReference>
<dbReference type="GO" id="GO:0051536">
    <property type="term" value="F:iron-sulfur cluster binding"/>
    <property type="evidence" value="ECO:0007669"/>
    <property type="project" value="UniProtKB-KW"/>
</dbReference>
<reference evidence="7" key="1">
    <citation type="submission" date="2021-01" db="EMBL/GenBank/DDBJ databases">
        <title>Genome public.</title>
        <authorList>
            <person name="Liu C."/>
            <person name="Sun Q."/>
        </authorList>
    </citation>
    <scope>NUCLEOTIDE SEQUENCE</scope>
    <source>
        <strain evidence="7">M6</strain>
    </source>
</reference>
<dbReference type="AlphaFoldDB" id="A0A934WRD7"/>
<evidence type="ECO:0000313" key="8">
    <source>
        <dbReference type="Proteomes" id="UP000633365"/>
    </source>
</evidence>
<dbReference type="SUPFAM" id="SSF102114">
    <property type="entry name" value="Radical SAM enzymes"/>
    <property type="match status" value="1"/>
</dbReference>